<dbReference type="AlphaFoldDB" id="A0A2U1E738"/>
<dbReference type="InterPro" id="IPR006439">
    <property type="entry name" value="HAD-SF_hydro_IA"/>
</dbReference>
<dbReference type="SFLD" id="SFLDS00003">
    <property type="entry name" value="Haloacid_Dehalogenase"/>
    <property type="match status" value="1"/>
</dbReference>
<sequence length="242" mass="28037">MIFFDLDDTILDTKNCNKKIYEKIRADLNVDMDADLFRKKLRTSLRPRMIKYFEFQYNETIGIDPLDFLLMETPYEEDHMELFKEAVWNDLKNIFQGVSKDEFYKTVLKRQHDYTDAIPGMIELLTDLSKKHKLGIVTNGLSEIQHKKVDTLGIRHLFKDVFVSGDFGYGKPDPKFYAHVIYKSGCDKENSIMIGDNPQGDVMGAISAGMKAIYFNGREVDYDLNVAHNVDELRAEIERLIG</sequence>
<keyword evidence="4" id="KW-0460">Magnesium</keyword>
<dbReference type="RefSeq" id="WP_116479645.1">
    <property type="nucleotide sequence ID" value="NZ_QEKV01000001.1"/>
</dbReference>
<dbReference type="Pfam" id="PF13419">
    <property type="entry name" value="HAD_2"/>
    <property type="match status" value="1"/>
</dbReference>
<keyword evidence="2" id="KW-0479">Metal-binding</keyword>
<dbReference type="InterPro" id="IPR051400">
    <property type="entry name" value="HAD-like_hydrolase"/>
</dbReference>
<dbReference type="SUPFAM" id="SSF56784">
    <property type="entry name" value="HAD-like"/>
    <property type="match status" value="1"/>
</dbReference>
<dbReference type="Gene3D" id="3.40.50.1000">
    <property type="entry name" value="HAD superfamily/HAD-like"/>
    <property type="match status" value="1"/>
</dbReference>
<accession>A0A2U1E738</accession>
<dbReference type="GO" id="GO:0044281">
    <property type="term" value="P:small molecule metabolic process"/>
    <property type="evidence" value="ECO:0007669"/>
    <property type="project" value="UniProtKB-ARBA"/>
</dbReference>
<comment type="cofactor">
    <cofactor evidence="1">
        <name>Mg(2+)</name>
        <dbReference type="ChEBI" id="CHEBI:18420"/>
    </cofactor>
</comment>
<keyword evidence="3 5" id="KW-0378">Hydrolase</keyword>
<dbReference type="NCBIfam" id="TIGR01549">
    <property type="entry name" value="HAD-SF-IA-v1"/>
    <property type="match status" value="1"/>
</dbReference>
<evidence type="ECO:0000256" key="1">
    <source>
        <dbReference type="ARBA" id="ARBA00001946"/>
    </source>
</evidence>
<gene>
    <name evidence="5" type="ORF">C7381_101287</name>
</gene>
<dbReference type="GO" id="GO:0046872">
    <property type="term" value="F:metal ion binding"/>
    <property type="evidence" value="ECO:0007669"/>
    <property type="project" value="UniProtKB-KW"/>
</dbReference>
<evidence type="ECO:0000313" key="6">
    <source>
        <dbReference type="Proteomes" id="UP000245793"/>
    </source>
</evidence>
<protein>
    <submittedName>
        <fullName evidence="5">HAD superfamily hydrolase (TIGR01509 family)/HAD superfamily hydrolase (TIGR01549 family)</fullName>
    </submittedName>
</protein>
<dbReference type="NCBIfam" id="TIGR01509">
    <property type="entry name" value="HAD-SF-IA-v3"/>
    <property type="match status" value="1"/>
</dbReference>
<evidence type="ECO:0000256" key="4">
    <source>
        <dbReference type="ARBA" id="ARBA00022842"/>
    </source>
</evidence>
<dbReference type="PANTHER" id="PTHR46470">
    <property type="entry name" value="N-ACYLNEURAMINATE-9-PHOSPHATASE"/>
    <property type="match status" value="1"/>
</dbReference>
<dbReference type="InterPro" id="IPR041492">
    <property type="entry name" value="HAD_2"/>
</dbReference>
<dbReference type="PANTHER" id="PTHR46470:SF2">
    <property type="entry name" value="GLYCERALDEHYDE 3-PHOSPHATE PHOSPHATASE"/>
    <property type="match status" value="1"/>
</dbReference>
<evidence type="ECO:0000256" key="2">
    <source>
        <dbReference type="ARBA" id="ARBA00022723"/>
    </source>
</evidence>
<evidence type="ECO:0000313" key="5">
    <source>
        <dbReference type="EMBL" id="PVY95758.1"/>
    </source>
</evidence>
<dbReference type="InterPro" id="IPR036412">
    <property type="entry name" value="HAD-like_sf"/>
</dbReference>
<dbReference type="Proteomes" id="UP000245793">
    <property type="component" value="Unassembled WGS sequence"/>
</dbReference>
<reference evidence="5 6" key="1">
    <citation type="submission" date="2018-04" db="EMBL/GenBank/DDBJ databases">
        <title>Genomic Encyclopedia of Type Strains, Phase IV (KMG-IV): sequencing the most valuable type-strain genomes for metagenomic binning, comparative biology and taxonomic classification.</title>
        <authorList>
            <person name="Goeker M."/>
        </authorList>
    </citation>
    <scope>NUCLEOTIDE SEQUENCE [LARGE SCALE GENOMIC DNA]</scope>
    <source>
        <strain evidence="5 6">DSM 20705</strain>
    </source>
</reference>
<organism evidence="5 6">
    <name type="scientific">Ezakiella coagulans</name>
    <dbReference type="NCBI Taxonomy" id="46507"/>
    <lineage>
        <taxon>Bacteria</taxon>
        <taxon>Bacillati</taxon>
        <taxon>Bacillota</taxon>
        <taxon>Tissierellia</taxon>
        <taxon>Ezakiella</taxon>
    </lineage>
</organism>
<dbReference type="Gene3D" id="1.20.120.710">
    <property type="entry name" value="Haloacid dehalogenase hydrolase-like domain"/>
    <property type="match status" value="1"/>
</dbReference>
<dbReference type="EMBL" id="QEKV01000001">
    <property type="protein sequence ID" value="PVY95758.1"/>
    <property type="molecule type" value="Genomic_DNA"/>
</dbReference>
<evidence type="ECO:0000256" key="3">
    <source>
        <dbReference type="ARBA" id="ARBA00022801"/>
    </source>
</evidence>
<comment type="caution">
    <text evidence="5">The sequence shown here is derived from an EMBL/GenBank/DDBJ whole genome shotgun (WGS) entry which is preliminary data.</text>
</comment>
<dbReference type="SFLD" id="SFLDG01129">
    <property type="entry name" value="C1.5:_HAD__Beta-PGM__Phosphata"/>
    <property type="match status" value="1"/>
</dbReference>
<dbReference type="GO" id="GO:0016791">
    <property type="term" value="F:phosphatase activity"/>
    <property type="evidence" value="ECO:0007669"/>
    <property type="project" value="TreeGrafter"/>
</dbReference>
<name>A0A2U1E738_9FIRM</name>
<dbReference type="InterPro" id="IPR023214">
    <property type="entry name" value="HAD_sf"/>
</dbReference>
<keyword evidence="6" id="KW-1185">Reference proteome</keyword>
<proteinExistence type="predicted"/>